<evidence type="ECO:0000313" key="2">
    <source>
        <dbReference type="Proteomes" id="UP000324222"/>
    </source>
</evidence>
<dbReference type="Proteomes" id="UP000324222">
    <property type="component" value="Unassembled WGS sequence"/>
</dbReference>
<dbReference type="AlphaFoldDB" id="A0A5B7ETD8"/>
<comment type="caution">
    <text evidence="1">The sequence shown here is derived from an EMBL/GenBank/DDBJ whole genome shotgun (WGS) entry which is preliminary data.</text>
</comment>
<protein>
    <submittedName>
        <fullName evidence="1">Uncharacterized protein</fullName>
    </submittedName>
</protein>
<dbReference type="OrthoDB" id="6363082at2759"/>
<name>A0A5B7ETD8_PORTR</name>
<proteinExistence type="predicted"/>
<keyword evidence="2" id="KW-1185">Reference proteome</keyword>
<reference evidence="1 2" key="1">
    <citation type="submission" date="2019-05" db="EMBL/GenBank/DDBJ databases">
        <title>Another draft genome of Portunus trituberculatus and its Hox gene families provides insights of decapod evolution.</title>
        <authorList>
            <person name="Jeong J.-H."/>
            <person name="Song I."/>
            <person name="Kim S."/>
            <person name="Choi T."/>
            <person name="Kim D."/>
            <person name="Ryu S."/>
            <person name="Kim W."/>
        </authorList>
    </citation>
    <scope>NUCLEOTIDE SEQUENCE [LARGE SCALE GENOMIC DNA]</scope>
    <source>
        <tissue evidence="1">Muscle</tissue>
    </source>
</reference>
<organism evidence="1 2">
    <name type="scientific">Portunus trituberculatus</name>
    <name type="common">Swimming crab</name>
    <name type="synonym">Neptunus trituberculatus</name>
    <dbReference type="NCBI Taxonomy" id="210409"/>
    <lineage>
        <taxon>Eukaryota</taxon>
        <taxon>Metazoa</taxon>
        <taxon>Ecdysozoa</taxon>
        <taxon>Arthropoda</taxon>
        <taxon>Crustacea</taxon>
        <taxon>Multicrustacea</taxon>
        <taxon>Malacostraca</taxon>
        <taxon>Eumalacostraca</taxon>
        <taxon>Eucarida</taxon>
        <taxon>Decapoda</taxon>
        <taxon>Pleocyemata</taxon>
        <taxon>Brachyura</taxon>
        <taxon>Eubrachyura</taxon>
        <taxon>Portunoidea</taxon>
        <taxon>Portunidae</taxon>
        <taxon>Portuninae</taxon>
        <taxon>Portunus</taxon>
    </lineage>
</organism>
<evidence type="ECO:0000313" key="1">
    <source>
        <dbReference type="EMBL" id="MPC37532.1"/>
    </source>
</evidence>
<accession>A0A5B7ETD8</accession>
<dbReference type="EMBL" id="VSRR010003807">
    <property type="protein sequence ID" value="MPC37532.1"/>
    <property type="molecule type" value="Genomic_DNA"/>
</dbReference>
<gene>
    <name evidence="1" type="ORF">E2C01_031014</name>
</gene>
<sequence>MAVPHCLYGAELIRFTEKNIQELDKVQDMVDRWALGANRCIGLEAVRGDTGWSTFRESIAKGKMSYIKKIEGMDDERWAKKVLSEKRPESSWRREINRWKKKENIEEDWD</sequence>